<evidence type="ECO:0000256" key="1">
    <source>
        <dbReference type="ARBA" id="ARBA00000085"/>
    </source>
</evidence>
<dbReference type="InterPro" id="IPR003661">
    <property type="entry name" value="HisK_dim/P_dom"/>
</dbReference>
<dbReference type="InterPro" id="IPR000014">
    <property type="entry name" value="PAS"/>
</dbReference>
<evidence type="ECO:0000259" key="8">
    <source>
        <dbReference type="PROSITE" id="PS50113"/>
    </source>
</evidence>
<name>A0ABT3P346_9ALTE</name>
<dbReference type="SMART" id="SM00091">
    <property type="entry name" value="PAS"/>
    <property type="match status" value="2"/>
</dbReference>
<dbReference type="GO" id="GO:0005524">
    <property type="term" value="F:ATP binding"/>
    <property type="evidence" value="ECO:0007669"/>
    <property type="project" value="UniProtKB-KW"/>
</dbReference>
<dbReference type="PRINTS" id="PR00344">
    <property type="entry name" value="BCTRLSENSOR"/>
</dbReference>
<dbReference type="CDD" id="cd00130">
    <property type="entry name" value="PAS"/>
    <property type="match status" value="1"/>
</dbReference>
<dbReference type="SUPFAM" id="SSF55785">
    <property type="entry name" value="PYP-like sensor domain (PAS domain)"/>
    <property type="match status" value="1"/>
</dbReference>
<dbReference type="Gene3D" id="3.30.450.20">
    <property type="entry name" value="PAS domain"/>
    <property type="match status" value="1"/>
</dbReference>
<dbReference type="Pfam" id="PF00989">
    <property type="entry name" value="PAS"/>
    <property type="match status" value="1"/>
</dbReference>
<dbReference type="RefSeq" id="WP_265615874.1">
    <property type="nucleotide sequence ID" value="NZ_JAPFRD010000002.1"/>
</dbReference>
<feature type="domain" description="Histidine kinase" evidence="5">
    <location>
        <begin position="295"/>
        <end position="513"/>
    </location>
</feature>
<dbReference type="SMART" id="SM00387">
    <property type="entry name" value="HATPase_c"/>
    <property type="match status" value="1"/>
</dbReference>
<feature type="domain" description="PAS" evidence="7">
    <location>
        <begin position="148"/>
        <end position="221"/>
    </location>
</feature>
<dbReference type="InterPro" id="IPR004358">
    <property type="entry name" value="Sig_transdc_His_kin-like_C"/>
</dbReference>
<feature type="domain" description="Response regulatory" evidence="6">
    <location>
        <begin position="532"/>
        <end position="648"/>
    </location>
</feature>
<gene>
    <name evidence="9" type="ORF">OPS25_01475</name>
</gene>
<dbReference type="PANTHER" id="PTHR43547">
    <property type="entry name" value="TWO-COMPONENT HISTIDINE KINASE"/>
    <property type="match status" value="1"/>
</dbReference>
<dbReference type="InterPro" id="IPR003594">
    <property type="entry name" value="HATPase_dom"/>
</dbReference>
<feature type="domain" description="PAC" evidence="8">
    <location>
        <begin position="226"/>
        <end position="277"/>
    </location>
</feature>
<dbReference type="InterPro" id="IPR036890">
    <property type="entry name" value="HATPase_C_sf"/>
</dbReference>
<evidence type="ECO:0000259" key="6">
    <source>
        <dbReference type="PROSITE" id="PS50110"/>
    </source>
</evidence>
<dbReference type="Pfam" id="PF00512">
    <property type="entry name" value="HisKA"/>
    <property type="match status" value="1"/>
</dbReference>
<dbReference type="CDD" id="cd00082">
    <property type="entry name" value="HisKA"/>
    <property type="match status" value="1"/>
</dbReference>
<keyword evidence="3 4" id="KW-0597">Phosphoprotein</keyword>
<dbReference type="PROSITE" id="PS50109">
    <property type="entry name" value="HIS_KIN"/>
    <property type="match status" value="1"/>
</dbReference>
<dbReference type="PROSITE" id="PS50113">
    <property type="entry name" value="PAC"/>
    <property type="match status" value="1"/>
</dbReference>
<dbReference type="Pfam" id="PF00072">
    <property type="entry name" value="Response_reg"/>
    <property type="match status" value="1"/>
</dbReference>
<accession>A0ABT3P346</accession>
<sequence>MSAFECYQRIMALLPEPSFIVSLSGRILALNRKTKEQLGDALECDGWLFDAIEESSHQDTRTFLRHCARSNQPVMGIMRWRVSLQVPFEVCNGGLLEPRTPASEPILLLRLHNRTETNSRFIALENQINALHQEIERRKHIQTQLDLQKTHLKTTLASIGEGVVVVDMQGRISFINSHAERMCGWAQSTAVGRSVGEVLTLTAIDSDGSDYEEVHCLMSGSFEKGYEKIVKLVAKDGARRTIELTVNSILHNDAPNEAVLVFRDVTQKRRLERELVRRTIRLEEMNHRKNKFLTMLAHELRSPIAPIANAVHIMKAENRTAEQTRHAVQVVERQINHMQRLIDDMLDVSRVVAEKLYIVKTDVEMVSLVETVCGDMNSQFKQRHINCVIDLPSSPIWFAADMERMRQVLHNLLNNSLKFTPQGGTITVRLFSQSSELHLQVQDTGPGIEEDAIGTIFEPFTQAEQPLDRPSGGLGLGLSLVKGIVELHDGQIRATCTGPDQGLTISIVLPLQEQSVEPPQKEEKVNHFTLQKVLIIEDDKDNAETLSELLRLLGHEVVWAPDGVQGIEMAGKFSPTLIFCDIGLPGLDGFRVAERIRSQSSLKSTRLIALSGYSGRDFRRRAKQAGFDHHLVKPASLAELQNVLHLPIEN</sequence>
<evidence type="ECO:0000313" key="9">
    <source>
        <dbReference type="EMBL" id="MCW8107173.1"/>
    </source>
</evidence>
<dbReference type="InterPro" id="IPR011006">
    <property type="entry name" value="CheY-like_superfamily"/>
</dbReference>
<dbReference type="SMART" id="SM00388">
    <property type="entry name" value="HisKA"/>
    <property type="match status" value="1"/>
</dbReference>
<evidence type="ECO:0000313" key="10">
    <source>
        <dbReference type="Proteomes" id="UP001142810"/>
    </source>
</evidence>
<dbReference type="PROSITE" id="PS50112">
    <property type="entry name" value="PAS"/>
    <property type="match status" value="1"/>
</dbReference>
<dbReference type="Proteomes" id="UP001142810">
    <property type="component" value="Unassembled WGS sequence"/>
</dbReference>
<feature type="modified residue" description="4-aspartylphosphate" evidence="4">
    <location>
        <position position="581"/>
    </location>
</feature>
<evidence type="ECO:0000259" key="5">
    <source>
        <dbReference type="PROSITE" id="PS50109"/>
    </source>
</evidence>
<dbReference type="EMBL" id="JAPFRD010000002">
    <property type="protein sequence ID" value="MCW8107173.1"/>
    <property type="molecule type" value="Genomic_DNA"/>
</dbReference>
<dbReference type="InterPro" id="IPR005467">
    <property type="entry name" value="His_kinase_dom"/>
</dbReference>
<keyword evidence="9" id="KW-0067">ATP-binding</keyword>
<dbReference type="SUPFAM" id="SSF47384">
    <property type="entry name" value="Homodimeric domain of signal transducing histidine kinase"/>
    <property type="match status" value="1"/>
</dbReference>
<dbReference type="NCBIfam" id="TIGR00229">
    <property type="entry name" value="sensory_box"/>
    <property type="match status" value="1"/>
</dbReference>
<keyword evidence="10" id="KW-1185">Reference proteome</keyword>
<comment type="catalytic activity">
    <reaction evidence="1">
        <text>ATP + protein L-histidine = ADP + protein N-phospho-L-histidine.</text>
        <dbReference type="EC" id="2.7.13.3"/>
    </reaction>
</comment>
<evidence type="ECO:0000256" key="3">
    <source>
        <dbReference type="ARBA" id="ARBA00022553"/>
    </source>
</evidence>
<dbReference type="EC" id="2.7.13.3" evidence="2"/>
<dbReference type="InterPro" id="IPR035965">
    <property type="entry name" value="PAS-like_dom_sf"/>
</dbReference>
<dbReference type="SUPFAM" id="SSF52172">
    <property type="entry name" value="CheY-like"/>
    <property type="match status" value="1"/>
</dbReference>
<dbReference type="Gene3D" id="3.40.50.2300">
    <property type="match status" value="1"/>
</dbReference>
<dbReference type="InterPro" id="IPR001789">
    <property type="entry name" value="Sig_transdc_resp-reg_receiver"/>
</dbReference>
<dbReference type="PROSITE" id="PS50110">
    <property type="entry name" value="RESPONSE_REGULATORY"/>
    <property type="match status" value="1"/>
</dbReference>
<protein>
    <recommendedName>
        <fullName evidence="2">histidine kinase</fullName>
        <ecNumber evidence="2">2.7.13.3</ecNumber>
    </recommendedName>
</protein>
<dbReference type="PANTHER" id="PTHR43547:SF2">
    <property type="entry name" value="HYBRID SIGNAL TRANSDUCTION HISTIDINE KINASE C"/>
    <property type="match status" value="1"/>
</dbReference>
<reference evidence="9" key="1">
    <citation type="submission" date="2022-11" db="EMBL/GenBank/DDBJ databases">
        <title>Alteromonas sp. nov., isolated from sea water of the Qingdao.</title>
        <authorList>
            <person name="Wang Q."/>
        </authorList>
    </citation>
    <scope>NUCLEOTIDE SEQUENCE</scope>
    <source>
        <strain evidence="9">ASW11-7</strain>
    </source>
</reference>
<evidence type="ECO:0000259" key="7">
    <source>
        <dbReference type="PROSITE" id="PS50112"/>
    </source>
</evidence>
<dbReference type="Gene3D" id="3.30.565.10">
    <property type="entry name" value="Histidine kinase-like ATPase, C-terminal domain"/>
    <property type="match status" value="1"/>
</dbReference>
<evidence type="ECO:0000256" key="2">
    <source>
        <dbReference type="ARBA" id="ARBA00012438"/>
    </source>
</evidence>
<proteinExistence type="predicted"/>
<dbReference type="InterPro" id="IPR000700">
    <property type="entry name" value="PAS-assoc_C"/>
</dbReference>
<dbReference type="CDD" id="cd17580">
    <property type="entry name" value="REC_2_DhkD-like"/>
    <property type="match status" value="1"/>
</dbReference>
<dbReference type="SMART" id="SM00448">
    <property type="entry name" value="REC"/>
    <property type="match status" value="1"/>
</dbReference>
<dbReference type="SUPFAM" id="SSF55874">
    <property type="entry name" value="ATPase domain of HSP90 chaperone/DNA topoisomerase II/histidine kinase"/>
    <property type="match status" value="1"/>
</dbReference>
<keyword evidence="9" id="KW-0547">Nucleotide-binding</keyword>
<dbReference type="Gene3D" id="1.10.287.130">
    <property type="match status" value="1"/>
</dbReference>
<dbReference type="InterPro" id="IPR013767">
    <property type="entry name" value="PAS_fold"/>
</dbReference>
<organism evidence="9 10">
    <name type="scientific">Alteromonas aquimaris</name>
    <dbReference type="NCBI Taxonomy" id="2998417"/>
    <lineage>
        <taxon>Bacteria</taxon>
        <taxon>Pseudomonadati</taxon>
        <taxon>Pseudomonadota</taxon>
        <taxon>Gammaproteobacteria</taxon>
        <taxon>Alteromonadales</taxon>
        <taxon>Alteromonadaceae</taxon>
        <taxon>Alteromonas/Salinimonas group</taxon>
        <taxon>Alteromonas</taxon>
    </lineage>
</organism>
<dbReference type="InterPro" id="IPR036097">
    <property type="entry name" value="HisK_dim/P_sf"/>
</dbReference>
<evidence type="ECO:0000256" key="4">
    <source>
        <dbReference type="PROSITE-ProRule" id="PRU00169"/>
    </source>
</evidence>
<comment type="caution">
    <text evidence="9">The sequence shown here is derived from an EMBL/GenBank/DDBJ whole genome shotgun (WGS) entry which is preliminary data.</text>
</comment>
<dbReference type="Pfam" id="PF02518">
    <property type="entry name" value="HATPase_c"/>
    <property type="match status" value="1"/>
</dbReference>